<gene>
    <name evidence="3" type="ORF">CKY47_22385</name>
</gene>
<dbReference type="InterPro" id="IPR001242">
    <property type="entry name" value="Condensation_dom"/>
</dbReference>
<dbReference type="EMBL" id="NSDM01000010">
    <property type="protein sequence ID" value="MDQ2586690.1"/>
    <property type="molecule type" value="Genomic_DNA"/>
</dbReference>
<organism evidence="3 4">
    <name type="scientific">Saccharothrix yanglingensis</name>
    <dbReference type="NCBI Taxonomy" id="659496"/>
    <lineage>
        <taxon>Bacteria</taxon>
        <taxon>Bacillati</taxon>
        <taxon>Actinomycetota</taxon>
        <taxon>Actinomycetes</taxon>
        <taxon>Pseudonocardiales</taxon>
        <taxon>Pseudonocardiaceae</taxon>
        <taxon>Saccharothrix</taxon>
    </lineage>
</organism>
<evidence type="ECO:0000256" key="1">
    <source>
        <dbReference type="SAM" id="MobiDB-lite"/>
    </source>
</evidence>
<feature type="compositionally biased region" description="Low complexity" evidence="1">
    <location>
        <begin position="22"/>
        <end position="50"/>
    </location>
</feature>
<dbReference type="Proteomes" id="UP001225605">
    <property type="component" value="Unassembled WGS sequence"/>
</dbReference>
<dbReference type="Gene3D" id="3.30.559.30">
    <property type="entry name" value="Nonribosomal peptide synthetase, condensation domain"/>
    <property type="match status" value="1"/>
</dbReference>
<reference evidence="3 4" key="1">
    <citation type="submission" date="2017-06" db="EMBL/GenBank/DDBJ databases">
        <title>Cultured bacterium strain Saccharothrix yanglingensis Hhs.015.</title>
        <authorList>
            <person name="Xia Y."/>
        </authorList>
    </citation>
    <scope>NUCLEOTIDE SEQUENCE [LARGE SCALE GENOMIC DNA]</scope>
    <source>
        <strain evidence="3 4">Hhs.015</strain>
    </source>
</reference>
<feature type="domain" description="Condensation" evidence="2">
    <location>
        <begin position="78"/>
        <end position="322"/>
    </location>
</feature>
<accession>A0ABU0X3I1</accession>
<evidence type="ECO:0000313" key="4">
    <source>
        <dbReference type="Proteomes" id="UP001225605"/>
    </source>
</evidence>
<dbReference type="SUPFAM" id="SSF52777">
    <property type="entry name" value="CoA-dependent acyltransferases"/>
    <property type="match status" value="2"/>
</dbReference>
<protein>
    <recommendedName>
        <fullName evidence="2">Condensation domain-containing protein</fullName>
    </recommendedName>
</protein>
<evidence type="ECO:0000259" key="2">
    <source>
        <dbReference type="Pfam" id="PF00668"/>
    </source>
</evidence>
<comment type="caution">
    <text evidence="3">The sequence shown here is derived from an EMBL/GenBank/DDBJ whole genome shotgun (WGS) entry which is preliminary data.</text>
</comment>
<dbReference type="Gene3D" id="3.30.559.10">
    <property type="entry name" value="Chloramphenicol acetyltransferase-like domain"/>
    <property type="match status" value="1"/>
</dbReference>
<dbReference type="PANTHER" id="PTHR45527:SF1">
    <property type="entry name" value="FATTY ACID SYNTHASE"/>
    <property type="match status" value="1"/>
</dbReference>
<dbReference type="PANTHER" id="PTHR45527">
    <property type="entry name" value="NONRIBOSOMAL PEPTIDE SYNTHETASE"/>
    <property type="match status" value="1"/>
</dbReference>
<sequence length="457" mass="48505">MATPRVRDHPGGVARPRLLAGRARRAAPGPARRGVAGAGPQRAAAAGRRAVSTTRPASLWQRFALVRALGGGVSTGPHFTLNAVLRVEGEFDVRALVAAAGDLVARHELLRTRLDLDAAVQVVEDAVVPDVEVLDDPAAVDVLHRPVLSTAPTPLALRVARRSPREHVLSAHLHHLLGDPATLWRLLDDLGALYSARCGAPEPEPPTGQFGDFAEFEAEVERAHRAEAEAWWGGHLGGSRFAVPPPVVGEPYARRRTVLAAEDQAALESRARALRGSPFAALTAVLVAGMAEHATGGDRVVFSTLFLRRDHPRWRTLAGPCITPSYLVVPFDATADVRGLTAAAAKAQRFSRYPVWELEGRVPGLDEHAPFVELIPPLRPGTIPFGPARAVVERAAGSRDDGRPAKLGLRLRKDDAGSLVAHVSGDGAGWTEPIVDAVLDGVAGRSRALGATRAPAR</sequence>
<name>A0ABU0X3I1_9PSEU</name>
<proteinExistence type="predicted"/>
<dbReference type="InterPro" id="IPR023213">
    <property type="entry name" value="CAT-like_dom_sf"/>
</dbReference>
<dbReference type="Pfam" id="PF00668">
    <property type="entry name" value="Condensation"/>
    <property type="match status" value="1"/>
</dbReference>
<evidence type="ECO:0000313" key="3">
    <source>
        <dbReference type="EMBL" id="MDQ2586690.1"/>
    </source>
</evidence>
<feature type="region of interest" description="Disordered" evidence="1">
    <location>
        <begin position="22"/>
        <end position="51"/>
    </location>
</feature>
<keyword evidence="4" id="KW-1185">Reference proteome</keyword>